<sequence>MLEPLLSRNGKCEAGRHEPLPHLLVAPEANSSLRAIGLYLAVYYKLARFIAIRSGKTAFYGVVCQLQKYAVLLLLARIFIRLLLNYFLSNALPQACLYWELWTNSVSPSNRNMNICGLHSLTLSKDPNPSKCYIMN</sequence>
<dbReference type="EMBL" id="AK085856">
    <property type="protein sequence ID" value="BAC39554.1"/>
    <property type="molecule type" value="mRNA"/>
</dbReference>
<evidence type="ECO:0000313" key="1">
    <source>
        <dbReference type="EMBL" id="BAC39554.1"/>
    </source>
</evidence>
<organism evidence="1">
    <name type="scientific">Mus musculus</name>
    <name type="common">Mouse</name>
    <dbReference type="NCBI Taxonomy" id="10090"/>
    <lineage>
        <taxon>Eukaryota</taxon>
        <taxon>Metazoa</taxon>
        <taxon>Chordata</taxon>
        <taxon>Craniata</taxon>
        <taxon>Vertebrata</taxon>
        <taxon>Euteleostomi</taxon>
        <taxon>Mammalia</taxon>
        <taxon>Eutheria</taxon>
        <taxon>Euarchontoglires</taxon>
        <taxon>Glires</taxon>
        <taxon>Rodentia</taxon>
        <taxon>Myomorpha</taxon>
        <taxon>Muroidea</taxon>
        <taxon>Muridae</taxon>
        <taxon>Murinae</taxon>
        <taxon>Mus</taxon>
        <taxon>Mus</taxon>
    </lineage>
</organism>
<dbReference type="AlphaFoldDB" id="Q8C3H9"/>
<proteinExistence type="evidence at transcript level"/>
<accession>Q8C3H9</accession>
<reference evidence="1" key="8">
    <citation type="journal article" date="2005" name="Science">
        <title>Antisense Transcription in the Mammalian Transcriptome.</title>
        <authorList>
            <consortium name="RIKEN Genome Exploration Research Group and Genome Science Group (Genome Network Project Core Group) and the FANTOM Consortium"/>
        </authorList>
    </citation>
    <scope>NUCLEOTIDE SEQUENCE</scope>
    <source>
        <strain evidence="1">C57BL/6J</strain>
        <tissue evidence="1">Heart</tissue>
    </source>
</reference>
<reference evidence="1" key="3">
    <citation type="journal article" date="2000" name="Genome Res.">
        <title>RIKEN integrated sequence analysis (RISA) system--384-format sequencing pipeline with 384 multicapillary sequencer.</title>
        <authorList>
            <person name="Shibata K."/>
            <person name="Itoh M."/>
            <person name="Aizawa K."/>
            <person name="Nagaoka S."/>
            <person name="Sasaki N."/>
            <person name="Carninci P."/>
            <person name="Konno H."/>
            <person name="Akiyama J."/>
            <person name="Nishi K."/>
            <person name="Kitsunai T."/>
            <person name="Tashiro H."/>
            <person name="Itoh M."/>
            <person name="Sumi N."/>
            <person name="Ishii Y."/>
            <person name="Nakamura S."/>
            <person name="Hazama M."/>
            <person name="Nishine T."/>
            <person name="Harada A."/>
            <person name="Yamamoto R."/>
            <person name="Matsumoto H."/>
            <person name="Sakaguchi S."/>
            <person name="Ikegami T."/>
            <person name="Kashiwagi K."/>
            <person name="Fujiwake S."/>
            <person name="Inoue K."/>
            <person name="Togawa Y."/>
            <person name="Izawa M."/>
            <person name="Ohara E."/>
            <person name="Watahiki M."/>
            <person name="Yoneda Y."/>
            <person name="Ishikawa T."/>
            <person name="Ozawa K."/>
            <person name="Tanaka T."/>
            <person name="Matsuura S."/>
            <person name="Kawai J."/>
            <person name="Okazaki Y."/>
            <person name="Muramatsu M."/>
            <person name="Inoue Y."/>
            <person name="Kira A."/>
            <person name="Hayashizaki Y."/>
        </authorList>
    </citation>
    <scope>NUCLEOTIDE SEQUENCE</scope>
    <source>
        <strain evidence="1">C57BL/6J</strain>
        <tissue evidence="1">Heart</tissue>
    </source>
</reference>
<dbReference type="MGI" id="MGI:1344333">
    <property type="gene designation" value="Mid2"/>
</dbReference>
<reference evidence="1" key="7">
    <citation type="journal article" date="2005" name="Science">
        <title>The Transcriptional Landscape of the Mammalian Genome.</title>
        <authorList>
            <consortium name="The FANTOM Consortium"/>
            <consortium name="Riken Genome Exploration Research Group and Genome Science Group (Genome Network Project Core Group)"/>
        </authorList>
    </citation>
    <scope>NUCLEOTIDE SEQUENCE</scope>
    <source>
        <strain evidence="1">C57BL/6J</strain>
        <tissue evidence="1">Heart</tissue>
    </source>
</reference>
<reference evidence="1" key="5">
    <citation type="journal article" date="2002" name="Nature">
        <title>Analysis of the mouse transcriptome based on functional annotation of 60,770 full-length cDNAs.</title>
        <authorList>
            <consortium name="The FANTOM Consortium and the RIKEN Genome Exploration Research Group Phase I and II Team"/>
        </authorList>
    </citation>
    <scope>NUCLEOTIDE SEQUENCE</scope>
    <source>
        <strain evidence="1">C57BL/6J</strain>
        <tissue evidence="1">Heart</tissue>
    </source>
</reference>
<gene>
    <name evidence="2" type="primary">Mid2</name>
</gene>
<evidence type="ECO:0000313" key="2">
    <source>
        <dbReference type="MGI" id="MGI:1344333"/>
    </source>
</evidence>
<name>Q8C3H9_MOUSE</name>
<dbReference type="AGR" id="MGI:1344333"/>
<protein>
    <submittedName>
        <fullName evidence="1">Uncharacterized protein</fullName>
    </submittedName>
</protein>
<reference evidence="1" key="4">
    <citation type="journal article" date="2001" name="Nature">
        <title>Functional annotation of a full-length mouse cDNA collection.</title>
        <authorList>
            <consortium name="The RIKEN Genome Exploration Research Group Phase II Team and the FANTOM Consortium"/>
        </authorList>
    </citation>
    <scope>NUCLEOTIDE SEQUENCE</scope>
    <source>
        <strain evidence="1">C57BL/6J</strain>
        <tissue evidence="1">Heart</tissue>
    </source>
</reference>
<reference evidence="1" key="1">
    <citation type="journal article" date="1999" name="Methods Enzymol.">
        <title>High-efficiency full-length cDNA cloning.</title>
        <authorList>
            <person name="Carninci P."/>
            <person name="Hayashizaki Y."/>
        </authorList>
    </citation>
    <scope>NUCLEOTIDE SEQUENCE</scope>
    <source>
        <strain evidence="1">C57BL/6J</strain>
        <tissue evidence="1">Heart</tissue>
    </source>
</reference>
<reference evidence="1" key="6">
    <citation type="submission" date="2002-04" db="EMBL/GenBank/DDBJ databases">
        <authorList>
            <person name="Adachi J."/>
            <person name="Aizawa K."/>
            <person name="Akimura T."/>
            <person name="Arakawa T."/>
            <person name="Bono H."/>
            <person name="Carninci P."/>
            <person name="Fukuda S."/>
            <person name="Furuno M."/>
            <person name="Hanagaki T."/>
            <person name="Hara A."/>
            <person name="Hashizume W."/>
            <person name="Hayashida K."/>
            <person name="Hayatsu N."/>
            <person name="Hiramoto K."/>
            <person name="Hiraoka T."/>
            <person name="Hirozane T."/>
            <person name="Hori F."/>
            <person name="Imotani K."/>
            <person name="Ishii Y."/>
            <person name="Itoh M."/>
            <person name="Kagawa I."/>
            <person name="Kasukawa T."/>
            <person name="Katoh H."/>
            <person name="Kawai J."/>
            <person name="Kojima Y."/>
            <person name="Kondo S."/>
            <person name="Konno H."/>
            <person name="Kouda M."/>
            <person name="Koya S."/>
            <person name="Kurihara C."/>
            <person name="Matsuyama T."/>
            <person name="Miyazaki A."/>
            <person name="Murata M."/>
            <person name="Nakamura M."/>
            <person name="Nishi K."/>
            <person name="Nomura K."/>
            <person name="Numazaki R."/>
            <person name="Ohno M."/>
            <person name="Ohsato N."/>
            <person name="Okazaki Y."/>
            <person name="Saito R."/>
            <person name="Saitoh H."/>
            <person name="Sakai C."/>
            <person name="Sakai K."/>
            <person name="Sakazume N."/>
            <person name="Sano H."/>
            <person name="Sasaki D."/>
            <person name="Shibata K."/>
            <person name="Shinagawa A."/>
            <person name="Shiraki T."/>
            <person name="Sogabe Y."/>
            <person name="Tagami M."/>
            <person name="Tagawa A."/>
            <person name="Takahashi F."/>
            <person name="Takaku-Akahira S."/>
            <person name="Takeda Y."/>
            <person name="Tanaka T."/>
            <person name="Tomaru A."/>
            <person name="Toya T."/>
            <person name="Yasunishi A."/>
            <person name="Muramatsu M."/>
            <person name="Hayashizaki Y."/>
        </authorList>
    </citation>
    <scope>NUCLEOTIDE SEQUENCE</scope>
    <source>
        <strain evidence="1">C57BL/6J</strain>
        <tissue evidence="1">Heart</tissue>
    </source>
</reference>
<reference evidence="1" key="2">
    <citation type="journal article" date="2000" name="Genome Res.">
        <title>Normalization and subtraction of cap-trapper-selected cDNAs to prepare full-length cDNA libraries for rapid discovery of new genes.</title>
        <authorList>
            <person name="Carninci P."/>
            <person name="Shibata Y."/>
            <person name="Hayatsu N."/>
            <person name="Sugahara Y."/>
            <person name="Shibata K."/>
            <person name="Itoh M."/>
            <person name="Konno H."/>
            <person name="Okazaki Y."/>
            <person name="Muramatsu M."/>
            <person name="Hayashizaki Y."/>
        </authorList>
    </citation>
    <scope>NUCLEOTIDE SEQUENCE</scope>
    <source>
        <strain evidence="1">C57BL/6J</strain>
        <tissue evidence="1">Heart</tissue>
    </source>
</reference>